<dbReference type="InterPro" id="IPR016181">
    <property type="entry name" value="Acyl_CoA_acyltransferase"/>
</dbReference>
<dbReference type="InterPro" id="IPR000182">
    <property type="entry name" value="GNAT_dom"/>
</dbReference>
<name>A0A0K8MHI2_9LACO</name>
<evidence type="ECO:0000313" key="5">
    <source>
        <dbReference type="Proteomes" id="UP000253891"/>
    </source>
</evidence>
<keyword evidence="2" id="KW-0012">Acyltransferase</keyword>
<accession>A0A0K8MHI2</accession>
<evidence type="ECO:0000313" key="4">
    <source>
        <dbReference type="EMBL" id="GAO99354.1"/>
    </source>
</evidence>
<dbReference type="PANTHER" id="PTHR43800">
    <property type="entry name" value="PEPTIDYL-LYSINE N-ACETYLTRANSFERASE YJAB"/>
    <property type="match status" value="1"/>
</dbReference>
<proteinExistence type="predicted"/>
<dbReference type="AlphaFoldDB" id="A0A0K8MHI2"/>
<dbReference type="Pfam" id="PF13508">
    <property type="entry name" value="Acetyltransf_7"/>
    <property type="match status" value="1"/>
</dbReference>
<dbReference type="PANTHER" id="PTHR43800:SF1">
    <property type="entry name" value="PEPTIDYL-LYSINE N-ACETYLTRANSFERASE YJAB"/>
    <property type="match status" value="1"/>
</dbReference>
<dbReference type="GO" id="GO:0016747">
    <property type="term" value="F:acyltransferase activity, transferring groups other than amino-acyl groups"/>
    <property type="evidence" value="ECO:0007669"/>
    <property type="project" value="InterPro"/>
</dbReference>
<keyword evidence="1 4" id="KW-0808">Transferase</keyword>
<organism evidence="4 5">
    <name type="scientific">Fructobacillus ficulneus</name>
    <dbReference type="NCBI Taxonomy" id="157463"/>
    <lineage>
        <taxon>Bacteria</taxon>
        <taxon>Bacillati</taxon>
        <taxon>Bacillota</taxon>
        <taxon>Bacilli</taxon>
        <taxon>Lactobacillales</taxon>
        <taxon>Lactobacillaceae</taxon>
        <taxon>Fructobacillus</taxon>
    </lineage>
</organism>
<dbReference type="Proteomes" id="UP000253891">
    <property type="component" value="Unassembled WGS sequence"/>
</dbReference>
<evidence type="ECO:0000256" key="2">
    <source>
        <dbReference type="ARBA" id="ARBA00023315"/>
    </source>
</evidence>
<feature type="domain" description="N-acetyltransferase" evidence="3">
    <location>
        <begin position="1"/>
        <end position="138"/>
    </location>
</feature>
<dbReference type="EMBL" id="DF967986">
    <property type="protein sequence ID" value="GAO99354.1"/>
    <property type="molecule type" value="Genomic_DNA"/>
</dbReference>
<gene>
    <name evidence="4" type="ORF">FFIC_091820</name>
</gene>
<protein>
    <submittedName>
        <fullName evidence="4">Acetyltransferase</fullName>
    </submittedName>
</protein>
<reference evidence="4 5" key="1">
    <citation type="journal article" date="2015" name="BMC Genomics">
        <title>Comparative genomics of Fructobacillus spp. and Leuconostoc spp. reveals niche-specific evolution of Fructobacillus spp.</title>
        <authorList>
            <person name="Endo A."/>
            <person name="Tanizawa Y."/>
            <person name="Tanaka N."/>
            <person name="Maeno S."/>
            <person name="Kumar H."/>
            <person name="Shiwa Y."/>
            <person name="Okada S."/>
            <person name="Yoshikawa H."/>
            <person name="Dicks L."/>
            <person name="Nakagawa J."/>
            <person name="Arita M."/>
        </authorList>
    </citation>
    <scope>NUCLEOTIDE SEQUENCE [LARGE SCALE GENOMIC DNA]</scope>
    <source>
        <strain evidence="4 5">JCM 12225</strain>
    </source>
</reference>
<dbReference type="OrthoDB" id="9794566at2"/>
<dbReference type="SUPFAM" id="SSF55729">
    <property type="entry name" value="Acyl-CoA N-acyltransferases (Nat)"/>
    <property type="match status" value="1"/>
</dbReference>
<dbReference type="PROSITE" id="PS51186">
    <property type="entry name" value="GNAT"/>
    <property type="match status" value="1"/>
</dbReference>
<dbReference type="RefSeq" id="WP_061992774.1">
    <property type="nucleotide sequence ID" value="NZ_DF967986.1"/>
</dbReference>
<evidence type="ECO:0000259" key="3">
    <source>
        <dbReference type="PROSITE" id="PS51186"/>
    </source>
</evidence>
<dbReference type="Gene3D" id="3.40.630.30">
    <property type="match status" value="1"/>
</dbReference>
<evidence type="ECO:0000256" key="1">
    <source>
        <dbReference type="ARBA" id="ARBA00022679"/>
    </source>
</evidence>
<dbReference type="STRING" id="157463.GCA_001047075_00280"/>
<sequence>MNIRHATIEDAENIHRLAVAAFGQDQVPLALINQQLQAGRVVYLMADDLSAFLSYRTVIDETDMAFIAVSPDHQGQGAGQQLLSAFFAEVQPGKIFLEVAENNHVARHLYEKNGFQIYARRENYYHDGQTAILMEKIL</sequence>
<keyword evidence="5" id="KW-1185">Reference proteome</keyword>